<dbReference type="InterPro" id="IPR006059">
    <property type="entry name" value="SBP"/>
</dbReference>
<feature type="compositionally biased region" description="Polar residues" evidence="4">
    <location>
        <begin position="30"/>
        <end position="47"/>
    </location>
</feature>
<dbReference type="InterPro" id="IPR050490">
    <property type="entry name" value="Bact_solute-bd_prot1"/>
</dbReference>
<dbReference type="AlphaFoldDB" id="A0A926DBE5"/>
<dbReference type="SUPFAM" id="SSF53850">
    <property type="entry name" value="Periplasmic binding protein-like II"/>
    <property type="match status" value="1"/>
</dbReference>
<reference evidence="6" key="1">
    <citation type="submission" date="2020-08" db="EMBL/GenBank/DDBJ databases">
        <title>Genome public.</title>
        <authorList>
            <person name="Liu C."/>
            <person name="Sun Q."/>
        </authorList>
    </citation>
    <scope>NUCLEOTIDE SEQUENCE</scope>
    <source>
        <strain evidence="6">NSJ-40</strain>
    </source>
</reference>
<accession>A0A926DBE5</accession>
<dbReference type="Proteomes" id="UP000651482">
    <property type="component" value="Unassembled WGS sequence"/>
</dbReference>
<feature type="signal peptide" evidence="5">
    <location>
        <begin position="1"/>
        <end position="24"/>
    </location>
</feature>
<comment type="caution">
    <text evidence="6">The sequence shown here is derived from an EMBL/GenBank/DDBJ whole genome shotgun (WGS) entry which is preliminary data.</text>
</comment>
<organism evidence="6 7">
    <name type="scientific">Yeguia hominis</name>
    <dbReference type="NCBI Taxonomy" id="2763662"/>
    <lineage>
        <taxon>Bacteria</taxon>
        <taxon>Bacillati</taxon>
        <taxon>Bacillota</taxon>
        <taxon>Clostridia</taxon>
        <taxon>Eubacteriales</taxon>
        <taxon>Yeguiaceae</taxon>
        <taxon>Yeguia</taxon>
    </lineage>
</organism>
<evidence type="ECO:0000256" key="3">
    <source>
        <dbReference type="ARBA" id="ARBA00022729"/>
    </source>
</evidence>
<dbReference type="PROSITE" id="PS51257">
    <property type="entry name" value="PROKAR_LIPOPROTEIN"/>
    <property type="match status" value="1"/>
</dbReference>
<keyword evidence="7" id="KW-1185">Reference proteome</keyword>
<dbReference type="PANTHER" id="PTHR43649">
    <property type="entry name" value="ARABINOSE-BINDING PROTEIN-RELATED"/>
    <property type="match status" value="1"/>
</dbReference>
<evidence type="ECO:0000256" key="4">
    <source>
        <dbReference type="SAM" id="MobiDB-lite"/>
    </source>
</evidence>
<proteinExistence type="inferred from homology"/>
<evidence type="ECO:0000256" key="1">
    <source>
        <dbReference type="ARBA" id="ARBA00008520"/>
    </source>
</evidence>
<sequence>MKKTFIVVLCLCLLIAAFSGCNQGGKPSEASGTSENVSSLSETPDSQSNEEKPDKISVISGAEPAPAYEIVAKKYKETYGVEVEMIVDAYDNIRNKIITAATSGSTEDLGLLDTVWPAEFLAAGIAYPLNEFITEEKISQFVPVSIDQLTVDGKVMGLPFMNDTKWLYYNDALLEAGGYENPPATWEEAIEMSEDLVNQGLVKYGTAWGASQAEGLVCDWAALVCSFGGNWYDESGEWALNSENAVDALTMMTDSLNNGFADPASITYSDRTVLNSLMVKDIAFTLNWSYAWGVTNNDEESNVVGDIKIGLVPGSKKYGTKSGSTPGGGGLCILQNSDAKEWAYKFLDMITEPDFQAESIEIISNVPAIASVFEDSAVLEQYPYLADCVPQYEFEMFRPQVAQYSEWSNIMQQNLHSALTGAASPKDALDKAQQEVTAQITE</sequence>
<keyword evidence="3 5" id="KW-0732">Signal</keyword>
<dbReference type="EMBL" id="JACRSN010000031">
    <property type="protein sequence ID" value="MBC8534973.1"/>
    <property type="molecule type" value="Genomic_DNA"/>
</dbReference>
<dbReference type="Pfam" id="PF01547">
    <property type="entry name" value="SBP_bac_1"/>
    <property type="match status" value="1"/>
</dbReference>
<evidence type="ECO:0000313" key="7">
    <source>
        <dbReference type="Proteomes" id="UP000651482"/>
    </source>
</evidence>
<gene>
    <name evidence="6" type="ORF">IAG03_13510</name>
</gene>
<evidence type="ECO:0000256" key="5">
    <source>
        <dbReference type="SAM" id="SignalP"/>
    </source>
</evidence>
<name>A0A926DBE5_9FIRM</name>
<evidence type="ECO:0000313" key="6">
    <source>
        <dbReference type="EMBL" id="MBC8534973.1"/>
    </source>
</evidence>
<keyword evidence="2" id="KW-0813">Transport</keyword>
<comment type="similarity">
    <text evidence="1">Belongs to the bacterial solute-binding protein 1 family.</text>
</comment>
<feature type="region of interest" description="Disordered" evidence="4">
    <location>
        <begin position="26"/>
        <end position="58"/>
    </location>
</feature>
<evidence type="ECO:0000256" key="2">
    <source>
        <dbReference type="ARBA" id="ARBA00022448"/>
    </source>
</evidence>
<dbReference type="PANTHER" id="PTHR43649:SF34">
    <property type="entry name" value="ABC TRANSPORTER PERIPLASMIC-BINDING PROTEIN YCJN-RELATED"/>
    <property type="match status" value="1"/>
</dbReference>
<dbReference type="Gene3D" id="3.40.190.10">
    <property type="entry name" value="Periplasmic binding protein-like II"/>
    <property type="match status" value="2"/>
</dbReference>
<feature type="chain" id="PRO_5039212479" evidence="5">
    <location>
        <begin position="25"/>
        <end position="442"/>
    </location>
</feature>
<protein>
    <submittedName>
        <fullName evidence="6">Extracellular solute-binding protein</fullName>
    </submittedName>
</protein>
<dbReference type="RefSeq" id="WP_249320615.1">
    <property type="nucleotide sequence ID" value="NZ_JACRSN010000031.1"/>
</dbReference>